<dbReference type="PANTHER" id="PTHR13055">
    <property type="entry name" value="TUMOR ENDOTHELIAL MARKER 7 RELATED"/>
    <property type="match status" value="1"/>
</dbReference>
<proteinExistence type="predicted"/>
<evidence type="ECO:0000256" key="5">
    <source>
        <dbReference type="SAM" id="MobiDB-lite"/>
    </source>
</evidence>
<reference evidence="8" key="1">
    <citation type="journal article" date="2017" name="bioRxiv">
        <title>Comparative analysis of the genomes of Stylophora pistillata and Acropora digitifera provides evidence for extensive differences between species of corals.</title>
        <authorList>
            <person name="Voolstra C.R."/>
            <person name="Li Y."/>
            <person name="Liew Y.J."/>
            <person name="Baumgarten S."/>
            <person name="Zoccola D."/>
            <person name="Flot J.-F."/>
            <person name="Tambutte S."/>
            <person name="Allemand D."/>
            <person name="Aranda M."/>
        </authorList>
    </citation>
    <scope>NUCLEOTIDE SEQUENCE [LARGE SCALE GENOMIC DNA]</scope>
</reference>
<evidence type="ECO:0000256" key="6">
    <source>
        <dbReference type="SAM" id="SignalP"/>
    </source>
</evidence>
<comment type="caution">
    <text evidence="7">The sequence shown here is derived from an EMBL/GenBank/DDBJ whole genome shotgun (WGS) entry which is preliminary data.</text>
</comment>
<evidence type="ECO:0000313" key="7">
    <source>
        <dbReference type="EMBL" id="PFX28650.1"/>
    </source>
</evidence>
<feature type="compositionally biased region" description="Basic and acidic residues" evidence="5">
    <location>
        <begin position="328"/>
        <end position="342"/>
    </location>
</feature>
<organism evidence="7 8">
    <name type="scientific">Stylophora pistillata</name>
    <name type="common">Smooth cauliflower coral</name>
    <dbReference type="NCBI Taxonomy" id="50429"/>
    <lineage>
        <taxon>Eukaryota</taxon>
        <taxon>Metazoa</taxon>
        <taxon>Cnidaria</taxon>
        <taxon>Anthozoa</taxon>
        <taxon>Hexacorallia</taxon>
        <taxon>Scleractinia</taxon>
        <taxon>Astrocoeniina</taxon>
        <taxon>Pocilloporidae</taxon>
        <taxon>Stylophora</taxon>
    </lineage>
</organism>
<evidence type="ECO:0000256" key="4">
    <source>
        <dbReference type="ARBA" id="ARBA00022989"/>
    </source>
</evidence>
<dbReference type="PANTHER" id="PTHR13055:SF12">
    <property type="entry name" value="LD40707P"/>
    <property type="match status" value="1"/>
</dbReference>
<feature type="signal peptide" evidence="6">
    <location>
        <begin position="1"/>
        <end position="23"/>
    </location>
</feature>
<protein>
    <submittedName>
        <fullName evidence="7">Plexin domain-containing protein 2</fullName>
    </submittedName>
</protein>
<evidence type="ECO:0000256" key="3">
    <source>
        <dbReference type="ARBA" id="ARBA00022729"/>
    </source>
</evidence>
<keyword evidence="3 6" id="KW-0732">Signal</keyword>
<dbReference type="Proteomes" id="UP000225706">
    <property type="component" value="Unassembled WGS sequence"/>
</dbReference>
<gene>
    <name evidence="7" type="primary">PLXDC2</name>
    <name evidence="7" type="ORF">AWC38_SpisGene6603</name>
</gene>
<name>A0A2B4SIE9_STYPI</name>
<keyword evidence="4" id="KW-0472">Membrane</keyword>
<comment type="subcellular location">
    <subcellularLocation>
        <location evidence="1">Membrane</location>
        <topology evidence="1">Single-pass type I membrane protein</topology>
    </subcellularLocation>
</comment>
<keyword evidence="4" id="KW-1133">Transmembrane helix</keyword>
<feature type="chain" id="PRO_5013355739" evidence="6">
    <location>
        <begin position="24"/>
        <end position="367"/>
    </location>
</feature>
<dbReference type="EMBL" id="LSMT01000079">
    <property type="protein sequence ID" value="PFX28650.1"/>
    <property type="molecule type" value="Genomic_DNA"/>
</dbReference>
<feature type="region of interest" description="Disordered" evidence="5">
    <location>
        <begin position="319"/>
        <end position="342"/>
    </location>
</feature>
<sequence>MNRAVLGLIFVVFLSSFYLECKALQYQDSRHRFLGSFLETDSTLEFVRHDHHRSKRNLEGKLTNQSKDCEEPGNNVNCSEIEVNHRYYVSQIISGGKEYWVDVRGNPNHTDESDLSNSYLLRKPYPLKFKFPYYGHLLDSVVLTTGESKLTVEWYQVYLHSDTSAGPFTFQCTLHKNGTIWFAYQKIPVNVANIPALPYHPVKVGIADAFVIEVKRRQVRYRYFYIYSTINITMESVKDNVAVIFKPQLNCVSAHSCSLCMNRTEQSNFTCEWCPELNRCSDGVDRHRADWETRKCKQNAIKELTKECKASTIRHDADLKASKSKQNGTKEKVHRTQEAHLDPQRQQHRTLYFLAHSLITLAVQQLK</sequence>
<keyword evidence="2" id="KW-0812">Transmembrane</keyword>
<evidence type="ECO:0000313" key="8">
    <source>
        <dbReference type="Proteomes" id="UP000225706"/>
    </source>
</evidence>
<dbReference type="GO" id="GO:0016020">
    <property type="term" value="C:membrane"/>
    <property type="evidence" value="ECO:0007669"/>
    <property type="project" value="UniProtKB-SubCell"/>
</dbReference>
<evidence type="ECO:0000256" key="2">
    <source>
        <dbReference type="ARBA" id="ARBA00022692"/>
    </source>
</evidence>
<keyword evidence="8" id="KW-1185">Reference proteome</keyword>
<accession>A0A2B4SIE9</accession>
<dbReference type="InterPro" id="IPR031152">
    <property type="entry name" value="PLXDC"/>
</dbReference>
<dbReference type="OrthoDB" id="5971693at2759"/>
<dbReference type="AlphaFoldDB" id="A0A2B4SIE9"/>
<evidence type="ECO:0000256" key="1">
    <source>
        <dbReference type="ARBA" id="ARBA00004479"/>
    </source>
</evidence>